<dbReference type="EMBL" id="VTPC01089160">
    <property type="protein sequence ID" value="KAF2885925.1"/>
    <property type="molecule type" value="Genomic_DNA"/>
</dbReference>
<name>A0A8K0CLA1_IGNLU</name>
<evidence type="ECO:0000313" key="1">
    <source>
        <dbReference type="EMBL" id="KAF2885925.1"/>
    </source>
</evidence>
<feature type="non-terminal residue" evidence="1">
    <location>
        <position position="56"/>
    </location>
</feature>
<proteinExistence type="predicted"/>
<evidence type="ECO:0000313" key="2">
    <source>
        <dbReference type="Proteomes" id="UP000801492"/>
    </source>
</evidence>
<reference evidence="1" key="1">
    <citation type="submission" date="2019-08" db="EMBL/GenBank/DDBJ databases">
        <title>The genome of the North American firefly Photinus pyralis.</title>
        <authorList>
            <consortium name="Photinus pyralis genome working group"/>
            <person name="Fallon T.R."/>
            <person name="Sander Lower S.E."/>
            <person name="Weng J.-K."/>
        </authorList>
    </citation>
    <scope>NUCLEOTIDE SEQUENCE</scope>
    <source>
        <strain evidence="1">TRF0915ILg1</strain>
        <tissue evidence="1">Whole body</tissue>
    </source>
</reference>
<keyword evidence="2" id="KW-1185">Reference proteome</keyword>
<dbReference type="Proteomes" id="UP000801492">
    <property type="component" value="Unassembled WGS sequence"/>
</dbReference>
<protein>
    <submittedName>
        <fullName evidence="1">Uncharacterized protein</fullName>
    </submittedName>
</protein>
<accession>A0A8K0CLA1</accession>
<organism evidence="1 2">
    <name type="scientific">Ignelater luminosus</name>
    <name type="common">Cucubano</name>
    <name type="synonym">Pyrophorus luminosus</name>
    <dbReference type="NCBI Taxonomy" id="2038154"/>
    <lineage>
        <taxon>Eukaryota</taxon>
        <taxon>Metazoa</taxon>
        <taxon>Ecdysozoa</taxon>
        <taxon>Arthropoda</taxon>
        <taxon>Hexapoda</taxon>
        <taxon>Insecta</taxon>
        <taxon>Pterygota</taxon>
        <taxon>Neoptera</taxon>
        <taxon>Endopterygota</taxon>
        <taxon>Coleoptera</taxon>
        <taxon>Polyphaga</taxon>
        <taxon>Elateriformia</taxon>
        <taxon>Elateroidea</taxon>
        <taxon>Elateridae</taxon>
        <taxon>Agrypninae</taxon>
        <taxon>Pyrophorini</taxon>
        <taxon>Ignelater</taxon>
    </lineage>
</organism>
<comment type="caution">
    <text evidence="1">The sequence shown here is derived from an EMBL/GenBank/DDBJ whole genome shotgun (WGS) entry which is preliminary data.</text>
</comment>
<dbReference type="AlphaFoldDB" id="A0A8K0CLA1"/>
<gene>
    <name evidence="1" type="ORF">ILUMI_20249</name>
</gene>
<sequence length="56" mass="6549">MRNRNFSNNSNYDSSENLMEKEISNSRTCVVHKHFASFFSLRCTGCKFCGFKKLFS</sequence>